<dbReference type="InterPro" id="IPR014174">
    <property type="entry name" value="CRISPR-assoc_prot_Cas6/Cmx6"/>
</dbReference>
<evidence type="ECO:0000313" key="2">
    <source>
        <dbReference type="Proteomes" id="UP000002383"/>
    </source>
</evidence>
<dbReference type="NCBIfam" id="TIGR02807">
    <property type="entry name" value="cas6_cmx6"/>
    <property type="match status" value="1"/>
</dbReference>
<sequence>MFWDDDTEIDPHLPDDIIDVSYRIDCRCLPLDHAHALSSAVLAALPWMSEEPAAGVHLIHGAESGNGWYRPQDPEHDLLHLSRRARFRLRVPRTRLEDARALVGQALRLEGHELLIGEAGVLPLQPLPALMARYVVSTPDEAEADFLARAAGALRELGVPVTKLLCGREHVLRTPDGEVHTRSLMVADLDPHGSVELQRQGLGPMRLMGCGLFIGHKDVAPVQRVPGES</sequence>
<keyword evidence="2" id="KW-1185">Reference proteome</keyword>
<evidence type="ECO:0000313" key="1">
    <source>
        <dbReference type="EMBL" id="ACL73262.1"/>
    </source>
</evidence>
<dbReference type="OrthoDB" id="9779370at2"/>
<dbReference type="AlphaFoldDB" id="B8GUE2"/>
<dbReference type="Pfam" id="PF09559">
    <property type="entry name" value="Cas6"/>
    <property type="match status" value="1"/>
</dbReference>
<accession>B8GUE2</accession>
<dbReference type="Proteomes" id="UP000002383">
    <property type="component" value="Chromosome"/>
</dbReference>
<organism evidence="1 2">
    <name type="scientific">Thioalkalivibrio sulfidiphilus (strain HL-EbGR7)</name>
    <dbReference type="NCBI Taxonomy" id="396588"/>
    <lineage>
        <taxon>Bacteria</taxon>
        <taxon>Pseudomonadati</taxon>
        <taxon>Pseudomonadota</taxon>
        <taxon>Gammaproteobacteria</taxon>
        <taxon>Chromatiales</taxon>
        <taxon>Ectothiorhodospiraceae</taxon>
        <taxon>Thioalkalivibrio</taxon>
    </lineage>
</organism>
<reference evidence="1 2" key="1">
    <citation type="journal article" date="2011" name="Stand. Genomic Sci.">
        <title>Complete genome sequence of 'Thioalkalivibrio sulfidophilus' HL-EbGr7.</title>
        <authorList>
            <person name="Muyzer G."/>
            <person name="Sorokin D.Y."/>
            <person name="Mavromatis K."/>
            <person name="Lapidus A."/>
            <person name="Clum A."/>
            <person name="Ivanova N."/>
            <person name="Pati A."/>
            <person name="d'Haeseleer P."/>
            <person name="Woyke T."/>
            <person name="Kyrpides N.C."/>
        </authorList>
    </citation>
    <scope>NUCLEOTIDE SEQUENCE [LARGE SCALE GENOMIC DNA]</scope>
    <source>
        <strain evidence="1 2">HL-EbGR7</strain>
    </source>
</reference>
<dbReference type="eggNOG" id="ENOG502Z8Q5">
    <property type="taxonomic scope" value="Bacteria"/>
</dbReference>
<name>B8GUE2_THISH</name>
<dbReference type="STRING" id="396588.Tgr7_2182"/>
<evidence type="ECO:0008006" key="3">
    <source>
        <dbReference type="Google" id="ProtNLM"/>
    </source>
</evidence>
<gene>
    <name evidence="1" type="ordered locus">Tgr7_2182</name>
</gene>
<dbReference type="HOGENOM" id="CLU_096068_1_0_6"/>
<dbReference type="RefSeq" id="WP_012638740.1">
    <property type="nucleotide sequence ID" value="NC_011901.1"/>
</dbReference>
<dbReference type="KEGG" id="tgr:Tgr7_2182"/>
<protein>
    <recommendedName>
        <fullName evidence="3">Type I-MYXAN CRISPR-associated protein Cas6/Cmx6</fullName>
    </recommendedName>
</protein>
<proteinExistence type="predicted"/>
<dbReference type="EMBL" id="CP001339">
    <property type="protein sequence ID" value="ACL73262.1"/>
    <property type="molecule type" value="Genomic_DNA"/>
</dbReference>